<dbReference type="EMBL" id="DS989856">
    <property type="protein sequence ID" value="EDX73628.1"/>
    <property type="molecule type" value="Genomic_DNA"/>
</dbReference>
<dbReference type="Gene3D" id="2.10.260.10">
    <property type="match status" value="1"/>
</dbReference>
<evidence type="ECO:0000259" key="2">
    <source>
        <dbReference type="PROSITE" id="PS51740"/>
    </source>
</evidence>
<dbReference type="AlphaFoldDB" id="B4VWJ8"/>
<dbReference type="RefSeq" id="WP_006102837.1">
    <property type="nucleotide sequence ID" value="NZ_DS989856.1"/>
</dbReference>
<organism evidence="3 4">
    <name type="scientific">Coleofasciculus chthonoplastes PCC 7420</name>
    <dbReference type="NCBI Taxonomy" id="118168"/>
    <lineage>
        <taxon>Bacteria</taxon>
        <taxon>Bacillati</taxon>
        <taxon>Cyanobacteriota</taxon>
        <taxon>Cyanophyceae</taxon>
        <taxon>Coleofasciculales</taxon>
        <taxon>Coleofasciculaceae</taxon>
        <taxon>Coleofasciculus</taxon>
    </lineage>
</organism>
<dbReference type="GO" id="GO:0003677">
    <property type="term" value="F:DNA binding"/>
    <property type="evidence" value="ECO:0007669"/>
    <property type="project" value="UniProtKB-UniRule"/>
</dbReference>
<dbReference type="SUPFAM" id="SSF89447">
    <property type="entry name" value="AbrB/MazE/MraZ-like"/>
    <property type="match status" value="1"/>
</dbReference>
<dbReference type="PROSITE" id="PS51740">
    <property type="entry name" value="SPOVT_ABRB"/>
    <property type="match status" value="1"/>
</dbReference>
<dbReference type="eggNOG" id="COG2002">
    <property type="taxonomic scope" value="Bacteria"/>
</dbReference>
<dbReference type="HOGENOM" id="CLU_158484_5_0_3"/>
<dbReference type="OrthoDB" id="9811597at2"/>
<dbReference type="Proteomes" id="UP000003835">
    <property type="component" value="Unassembled WGS sequence"/>
</dbReference>
<name>B4VWJ8_9CYAN</name>
<accession>B4VWJ8</accession>
<evidence type="ECO:0000313" key="4">
    <source>
        <dbReference type="Proteomes" id="UP000003835"/>
    </source>
</evidence>
<dbReference type="InterPro" id="IPR037914">
    <property type="entry name" value="SpoVT-AbrB_sf"/>
</dbReference>
<keyword evidence="4" id="KW-1185">Reference proteome</keyword>
<dbReference type="InterPro" id="IPR007159">
    <property type="entry name" value="SpoVT-AbrB_dom"/>
</dbReference>
<dbReference type="STRING" id="118168.MC7420_6676"/>
<sequence length="75" mass="8360">MKIDTDGKITIPPNIQSQLGFRPGTEVQLEVVGNTLRIRKPQGFSRGRQMIAAIRGKATNRLTTNDIIQLTRGDR</sequence>
<gene>
    <name evidence="3" type="ORF">MC7420_6676</name>
</gene>
<feature type="domain" description="SpoVT-AbrB" evidence="2">
    <location>
        <begin position="1"/>
        <end position="43"/>
    </location>
</feature>
<dbReference type="Pfam" id="PF04014">
    <property type="entry name" value="MazE_antitoxin"/>
    <property type="match status" value="1"/>
</dbReference>
<evidence type="ECO:0000256" key="1">
    <source>
        <dbReference type="PROSITE-ProRule" id="PRU01076"/>
    </source>
</evidence>
<proteinExistence type="predicted"/>
<evidence type="ECO:0000313" key="3">
    <source>
        <dbReference type="EMBL" id="EDX73628.1"/>
    </source>
</evidence>
<reference evidence="3 4" key="1">
    <citation type="submission" date="2008-07" db="EMBL/GenBank/DDBJ databases">
        <authorList>
            <person name="Tandeau de Marsac N."/>
            <person name="Ferriera S."/>
            <person name="Johnson J."/>
            <person name="Kravitz S."/>
            <person name="Beeson K."/>
            <person name="Sutton G."/>
            <person name="Rogers Y.-H."/>
            <person name="Friedman R."/>
            <person name="Frazier M."/>
            <person name="Venter J.C."/>
        </authorList>
    </citation>
    <scope>NUCLEOTIDE SEQUENCE [LARGE SCALE GENOMIC DNA]</scope>
    <source>
        <strain evidence="3 4">PCC 7420</strain>
    </source>
</reference>
<protein>
    <submittedName>
        <fullName evidence="3">SpoVT / AbrB like domain protein</fullName>
    </submittedName>
</protein>
<keyword evidence="1" id="KW-0238">DNA-binding</keyword>